<organism evidence="2 3">
    <name type="scientific">Portunus trituberculatus</name>
    <name type="common">Swimming crab</name>
    <name type="synonym">Neptunus trituberculatus</name>
    <dbReference type="NCBI Taxonomy" id="210409"/>
    <lineage>
        <taxon>Eukaryota</taxon>
        <taxon>Metazoa</taxon>
        <taxon>Ecdysozoa</taxon>
        <taxon>Arthropoda</taxon>
        <taxon>Crustacea</taxon>
        <taxon>Multicrustacea</taxon>
        <taxon>Malacostraca</taxon>
        <taxon>Eumalacostraca</taxon>
        <taxon>Eucarida</taxon>
        <taxon>Decapoda</taxon>
        <taxon>Pleocyemata</taxon>
        <taxon>Brachyura</taxon>
        <taxon>Eubrachyura</taxon>
        <taxon>Portunoidea</taxon>
        <taxon>Portunidae</taxon>
        <taxon>Portuninae</taxon>
        <taxon>Portunus</taxon>
    </lineage>
</organism>
<reference evidence="2 3" key="1">
    <citation type="submission" date="2019-05" db="EMBL/GenBank/DDBJ databases">
        <title>Another draft genome of Portunus trituberculatus and its Hox gene families provides insights of decapod evolution.</title>
        <authorList>
            <person name="Jeong J.-H."/>
            <person name="Song I."/>
            <person name="Kim S."/>
            <person name="Choi T."/>
            <person name="Kim D."/>
            <person name="Ryu S."/>
            <person name="Kim W."/>
        </authorList>
    </citation>
    <scope>NUCLEOTIDE SEQUENCE [LARGE SCALE GENOMIC DNA]</scope>
    <source>
        <tissue evidence="2">Muscle</tissue>
    </source>
</reference>
<gene>
    <name evidence="2" type="ORF">E2C01_090692</name>
</gene>
<keyword evidence="3" id="KW-1185">Reference proteome</keyword>
<evidence type="ECO:0000313" key="2">
    <source>
        <dbReference type="EMBL" id="MPC95478.1"/>
    </source>
</evidence>
<keyword evidence="1" id="KW-0472">Membrane</keyword>
<sequence>MLVVDWFEQVVMVVVVMVVVVVVVDKQGRQMMGIRRVRSPPVIGNKRRQSTETWQVSSSKE</sequence>
<dbReference type="AlphaFoldDB" id="A0A5B7JR25"/>
<protein>
    <submittedName>
        <fullName evidence="2">Uncharacterized protein</fullName>
    </submittedName>
</protein>
<evidence type="ECO:0000256" key="1">
    <source>
        <dbReference type="SAM" id="Phobius"/>
    </source>
</evidence>
<keyword evidence="1" id="KW-1133">Transmembrane helix</keyword>
<accession>A0A5B7JR25</accession>
<dbReference type="EMBL" id="VSRR010102389">
    <property type="protein sequence ID" value="MPC95478.1"/>
    <property type="molecule type" value="Genomic_DNA"/>
</dbReference>
<feature type="transmembrane region" description="Helical" evidence="1">
    <location>
        <begin position="6"/>
        <end position="24"/>
    </location>
</feature>
<dbReference type="Proteomes" id="UP000324222">
    <property type="component" value="Unassembled WGS sequence"/>
</dbReference>
<comment type="caution">
    <text evidence="2">The sequence shown here is derived from an EMBL/GenBank/DDBJ whole genome shotgun (WGS) entry which is preliminary data.</text>
</comment>
<keyword evidence="1" id="KW-0812">Transmembrane</keyword>
<proteinExistence type="predicted"/>
<name>A0A5B7JR25_PORTR</name>
<evidence type="ECO:0000313" key="3">
    <source>
        <dbReference type="Proteomes" id="UP000324222"/>
    </source>
</evidence>